<evidence type="ECO:0000313" key="1">
    <source>
        <dbReference type="EMBL" id="KAL0167734.1"/>
    </source>
</evidence>
<proteinExistence type="predicted"/>
<feature type="non-terminal residue" evidence="1">
    <location>
        <position position="50"/>
    </location>
</feature>
<dbReference type="EMBL" id="JAMKFB020000018">
    <property type="protein sequence ID" value="KAL0167734.1"/>
    <property type="molecule type" value="Genomic_DNA"/>
</dbReference>
<sequence length="50" mass="5461">DGSCDLYWVGVGGNRKLASAVKRTVELANSQELTARERKHVKAVELFSNG</sequence>
<gene>
    <name evidence="1" type="ORF">M9458_035956</name>
</gene>
<dbReference type="Proteomes" id="UP001529510">
    <property type="component" value="Unassembled WGS sequence"/>
</dbReference>
<feature type="non-terminal residue" evidence="1">
    <location>
        <position position="1"/>
    </location>
</feature>
<keyword evidence="2" id="KW-1185">Reference proteome</keyword>
<organism evidence="1 2">
    <name type="scientific">Cirrhinus mrigala</name>
    <name type="common">Mrigala</name>
    <dbReference type="NCBI Taxonomy" id="683832"/>
    <lineage>
        <taxon>Eukaryota</taxon>
        <taxon>Metazoa</taxon>
        <taxon>Chordata</taxon>
        <taxon>Craniata</taxon>
        <taxon>Vertebrata</taxon>
        <taxon>Euteleostomi</taxon>
        <taxon>Actinopterygii</taxon>
        <taxon>Neopterygii</taxon>
        <taxon>Teleostei</taxon>
        <taxon>Ostariophysi</taxon>
        <taxon>Cypriniformes</taxon>
        <taxon>Cyprinidae</taxon>
        <taxon>Labeoninae</taxon>
        <taxon>Labeonini</taxon>
        <taxon>Cirrhinus</taxon>
    </lineage>
</organism>
<protein>
    <submittedName>
        <fullName evidence="1">Uncharacterized protein</fullName>
    </submittedName>
</protein>
<name>A0ABD0P0U1_CIRMR</name>
<accession>A0ABD0P0U1</accession>
<reference evidence="1 2" key="1">
    <citation type="submission" date="2024-05" db="EMBL/GenBank/DDBJ databases">
        <title>Genome sequencing and assembly of Indian major carp, Cirrhinus mrigala (Hamilton, 1822).</title>
        <authorList>
            <person name="Mohindra V."/>
            <person name="Chowdhury L.M."/>
            <person name="Lal K."/>
            <person name="Jena J.K."/>
        </authorList>
    </citation>
    <scope>NUCLEOTIDE SEQUENCE [LARGE SCALE GENOMIC DNA]</scope>
    <source>
        <strain evidence="1">CM1030</strain>
        <tissue evidence="1">Blood</tissue>
    </source>
</reference>
<comment type="caution">
    <text evidence="1">The sequence shown here is derived from an EMBL/GenBank/DDBJ whole genome shotgun (WGS) entry which is preliminary data.</text>
</comment>
<dbReference type="AlphaFoldDB" id="A0ABD0P0U1"/>
<evidence type="ECO:0000313" key="2">
    <source>
        <dbReference type="Proteomes" id="UP001529510"/>
    </source>
</evidence>